<evidence type="ECO:0000313" key="2">
    <source>
        <dbReference type="Proteomes" id="UP000823405"/>
    </source>
</evidence>
<dbReference type="OrthoDB" id="10411271at2759"/>
<dbReference type="SUPFAM" id="SSF52047">
    <property type="entry name" value="RNI-like"/>
    <property type="match status" value="1"/>
</dbReference>
<dbReference type="AlphaFoldDB" id="A0A9P6RCD5"/>
<dbReference type="Gene3D" id="3.80.10.10">
    <property type="entry name" value="Ribonuclease Inhibitor"/>
    <property type="match status" value="1"/>
</dbReference>
<organism evidence="1 2">
    <name type="scientific">Linnemannia gamsii</name>
    <dbReference type="NCBI Taxonomy" id="64522"/>
    <lineage>
        <taxon>Eukaryota</taxon>
        <taxon>Fungi</taxon>
        <taxon>Fungi incertae sedis</taxon>
        <taxon>Mucoromycota</taxon>
        <taxon>Mortierellomycotina</taxon>
        <taxon>Mortierellomycetes</taxon>
        <taxon>Mortierellales</taxon>
        <taxon>Mortierellaceae</taxon>
        <taxon>Linnemannia</taxon>
    </lineage>
</organism>
<reference evidence="1" key="1">
    <citation type="journal article" date="2020" name="Fungal Divers.">
        <title>Resolving the Mortierellaceae phylogeny through synthesis of multi-gene phylogenetics and phylogenomics.</title>
        <authorList>
            <person name="Vandepol N."/>
            <person name="Liber J."/>
            <person name="Desiro A."/>
            <person name="Na H."/>
            <person name="Kennedy M."/>
            <person name="Barry K."/>
            <person name="Grigoriev I.V."/>
            <person name="Miller A.N."/>
            <person name="O'Donnell K."/>
            <person name="Stajich J.E."/>
            <person name="Bonito G."/>
        </authorList>
    </citation>
    <scope>NUCLEOTIDE SEQUENCE</scope>
    <source>
        <strain evidence="1">NVP60</strain>
    </source>
</reference>
<sequence>MHQHSTLRRVKILDPYSYGLNFPGFARYCSNLKEIDFYCANAWVELDYWNAFAAACPQLRSLRVYFGHAKYNLGSHQHVLTLFPRLELFSVSSTGFMQWSDWKAETIDDSLVRYSQDRPDNASSPLALKSLHLRTCFGTLENLLEVLSINSPLLALETLIIGYPQEFRKYSELATFPADVEGDLKRKYGYIYHHFHMTSLPWNAVMKESLTRLDISQMILVDANVVRIMFERFQELRNLQSLCVCAFHLQNWVPKEFSFTLPTHTTFTNFSSFNIDNILNLISHNQPQQFA</sequence>
<evidence type="ECO:0008006" key="3">
    <source>
        <dbReference type="Google" id="ProtNLM"/>
    </source>
</evidence>
<dbReference type="Proteomes" id="UP000823405">
    <property type="component" value="Unassembled WGS sequence"/>
</dbReference>
<gene>
    <name evidence="1" type="ORF">BGZ97_008035</name>
</gene>
<keyword evidence="2" id="KW-1185">Reference proteome</keyword>
<name>A0A9P6RCD5_9FUNG</name>
<accession>A0A9P6RCD5</accession>
<dbReference type="InterPro" id="IPR032675">
    <property type="entry name" value="LRR_dom_sf"/>
</dbReference>
<dbReference type="EMBL" id="JAAAIN010000362">
    <property type="protein sequence ID" value="KAG0315629.1"/>
    <property type="molecule type" value="Genomic_DNA"/>
</dbReference>
<evidence type="ECO:0000313" key="1">
    <source>
        <dbReference type="EMBL" id="KAG0315629.1"/>
    </source>
</evidence>
<comment type="caution">
    <text evidence="1">The sequence shown here is derived from an EMBL/GenBank/DDBJ whole genome shotgun (WGS) entry which is preliminary data.</text>
</comment>
<proteinExistence type="predicted"/>
<protein>
    <recommendedName>
        <fullName evidence="3">F-box domain-containing protein</fullName>
    </recommendedName>
</protein>